<name>A0ABP3D3K6_9ACTN</name>
<dbReference type="RefSeq" id="WP_344647024.1">
    <property type="nucleotide sequence ID" value="NZ_BAAAGX010000003.1"/>
</dbReference>
<proteinExistence type="predicted"/>
<dbReference type="SUPFAM" id="SSF55469">
    <property type="entry name" value="FMN-dependent nitroreductase-like"/>
    <property type="match status" value="1"/>
</dbReference>
<comment type="caution">
    <text evidence="2">The sequence shown here is derived from an EMBL/GenBank/DDBJ whole genome shotgun (WGS) entry which is preliminary data.</text>
</comment>
<evidence type="ECO:0000256" key="1">
    <source>
        <dbReference type="SAM" id="MobiDB-lite"/>
    </source>
</evidence>
<protein>
    <submittedName>
        <fullName evidence="2">Nitroreductase family protein</fullName>
    </submittedName>
</protein>
<dbReference type="Proteomes" id="UP001500967">
    <property type="component" value="Unassembled WGS sequence"/>
</dbReference>
<sequence length="321" mass="34802">MSGRAAIEVLTEATLAALRAPSVLNTQPWRWCFVGDTAELLIEGNRRLRALDPEGRLLLISCGAALDHAVTALRADGYAGSVERLPDEARPDLVARLRIGPPCAPEPRNHEAIYRRQTERRPFAEEPPATADLDALSAAAVQHGVRLRFLTPEELPSFGDIAEVADIVEHAERSLLTDLRTWTTRPAVRRDGLPGRTVVPDTGRTVPTRTFRREREGQGSGTDGGTVYGVLLTERNDRLAWLVAREALSDVWLTLTSRGLVASPISEVVEIASARRALRSLLGAAGHPAIALRIGVPADTDAPPRTVRRPNSDALGFPGRS</sequence>
<evidence type="ECO:0000313" key="2">
    <source>
        <dbReference type="EMBL" id="GAA0222424.1"/>
    </source>
</evidence>
<dbReference type="Gene3D" id="3.40.109.10">
    <property type="entry name" value="NADH Oxidase"/>
    <property type="match status" value="1"/>
</dbReference>
<dbReference type="InterPro" id="IPR000415">
    <property type="entry name" value="Nitroreductase-like"/>
</dbReference>
<dbReference type="PANTHER" id="PTHR23026:SF123">
    <property type="entry name" value="NAD(P)H NITROREDUCTASE RV3131-RELATED"/>
    <property type="match status" value="1"/>
</dbReference>
<feature type="region of interest" description="Disordered" evidence="1">
    <location>
        <begin position="298"/>
        <end position="321"/>
    </location>
</feature>
<reference evidence="3" key="1">
    <citation type="journal article" date="2019" name="Int. J. Syst. Evol. Microbiol.">
        <title>The Global Catalogue of Microorganisms (GCM) 10K type strain sequencing project: providing services to taxonomists for standard genome sequencing and annotation.</title>
        <authorList>
            <consortium name="The Broad Institute Genomics Platform"/>
            <consortium name="The Broad Institute Genome Sequencing Center for Infectious Disease"/>
            <person name="Wu L."/>
            <person name="Ma J."/>
        </authorList>
    </citation>
    <scope>NUCLEOTIDE SEQUENCE [LARGE SCALE GENOMIC DNA]</scope>
    <source>
        <strain evidence="3">JCM 10425</strain>
    </source>
</reference>
<dbReference type="PANTHER" id="PTHR23026">
    <property type="entry name" value="NADPH NITROREDUCTASE"/>
    <property type="match status" value="1"/>
</dbReference>
<dbReference type="NCBIfam" id="NF047509">
    <property type="entry name" value="Rv3131_FMN_oxido"/>
    <property type="match status" value="1"/>
</dbReference>
<keyword evidence="3" id="KW-1185">Reference proteome</keyword>
<evidence type="ECO:0000313" key="3">
    <source>
        <dbReference type="Proteomes" id="UP001500967"/>
    </source>
</evidence>
<accession>A0ABP3D3K6</accession>
<gene>
    <name evidence="2" type="ORF">GCM10009539_04530</name>
</gene>
<dbReference type="InterPro" id="IPR050627">
    <property type="entry name" value="Nitroreductase/BluB"/>
</dbReference>
<dbReference type="EMBL" id="BAAAGX010000003">
    <property type="protein sequence ID" value="GAA0222424.1"/>
    <property type="molecule type" value="Genomic_DNA"/>
</dbReference>
<organism evidence="2 3">
    <name type="scientific">Cryptosporangium japonicum</name>
    <dbReference type="NCBI Taxonomy" id="80872"/>
    <lineage>
        <taxon>Bacteria</taxon>
        <taxon>Bacillati</taxon>
        <taxon>Actinomycetota</taxon>
        <taxon>Actinomycetes</taxon>
        <taxon>Cryptosporangiales</taxon>
        <taxon>Cryptosporangiaceae</taxon>
        <taxon>Cryptosporangium</taxon>
    </lineage>
</organism>